<feature type="compositionally biased region" description="Basic and acidic residues" evidence="1">
    <location>
        <begin position="773"/>
        <end position="785"/>
    </location>
</feature>
<dbReference type="RefSeq" id="WP_275706767.1">
    <property type="nucleotide sequence ID" value="NZ_JAKLTN010000001.1"/>
</dbReference>
<evidence type="ECO:0000256" key="1">
    <source>
        <dbReference type="SAM" id="MobiDB-lite"/>
    </source>
</evidence>
<feature type="compositionally biased region" description="Basic and acidic residues" evidence="1">
    <location>
        <begin position="541"/>
        <end position="574"/>
    </location>
</feature>
<evidence type="ECO:0008006" key="5">
    <source>
        <dbReference type="Google" id="ProtNLM"/>
    </source>
</evidence>
<feature type="signal peptide" evidence="2">
    <location>
        <begin position="1"/>
        <end position="22"/>
    </location>
</feature>
<feature type="compositionally biased region" description="Basic and acidic residues" evidence="1">
    <location>
        <begin position="636"/>
        <end position="652"/>
    </location>
</feature>
<dbReference type="EMBL" id="JAKLTN010000001">
    <property type="protein sequence ID" value="MCG2575645.1"/>
    <property type="molecule type" value="Genomic_DNA"/>
</dbReference>
<dbReference type="InterPro" id="IPR046535">
    <property type="entry name" value="DUF6600"/>
</dbReference>
<feature type="compositionally biased region" description="Pro residues" evidence="1">
    <location>
        <begin position="730"/>
        <end position="742"/>
    </location>
</feature>
<evidence type="ECO:0000313" key="4">
    <source>
        <dbReference type="Proteomes" id="UP001165384"/>
    </source>
</evidence>
<feature type="compositionally biased region" description="Basic and acidic residues" evidence="1">
    <location>
        <begin position="454"/>
        <end position="481"/>
    </location>
</feature>
<feature type="compositionally biased region" description="Low complexity" evidence="1">
    <location>
        <begin position="412"/>
        <end position="432"/>
    </location>
</feature>
<dbReference type="Proteomes" id="UP001165384">
    <property type="component" value="Unassembled WGS sequence"/>
</dbReference>
<proteinExistence type="predicted"/>
<feature type="chain" id="PRO_5045877431" description="FecR protein domain-containing protein" evidence="2">
    <location>
        <begin position="23"/>
        <end position="785"/>
    </location>
</feature>
<keyword evidence="2" id="KW-0732">Signal</keyword>
<evidence type="ECO:0000313" key="3">
    <source>
        <dbReference type="EMBL" id="MCG2575645.1"/>
    </source>
</evidence>
<feature type="compositionally biased region" description="Low complexity" evidence="1">
    <location>
        <begin position="653"/>
        <end position="666"/>
    </location>
</feature>
<sequence>MLKSVHRIFLAAIVLLALPALAQSDPPSRVGRVSYLDGEVGFRVDRREEGGPATLNWPVSSGAVLESGRQGRAEVWIGSTAYRLSGDSQVEFPLIDDRRVDARLNGGSLAVSVLDRDQADDALVTTPDGTVRFLTPGRYRLNVYADRSELVVQAGRATFDNGQRVIPVAAGQMAVLGSDGSEQLEGAPRYDAFDQWVANRENASLAGPARRYVSPYMTGYQDLDAYGDWRNTSDYGTVWYPRGLASDWAPYRYGRWAWVAPWGWTWIDQSPWGFAPFHYGRWAMIGGRWGWVPGRLVPRPVYAPALVGWVGNPGWSVSFSFGSSPAVGWFPLAPREVYVPAYRYSPNYVRQINVTQVNNVTIIDRAVRNTTPTYAYRALPQAVTVVPANHLREGRPISRSELRQADRRNLDRAPQARQAPTAQWLAPAAAATRPHEGDRGASRPPRSEFTSPRPNDRERGPSRFESRDNDRRPPVENRARPSENQPLRQDIPAMDSRRGQPEMGRDAIPESRRDNRRGPDAAPETRSGVRSEPGAAAVRPEAGREMNRETNRDANRDANESRREFFRRHGEGGDGRPGAETNAPRRDDRAQPLVAPQEREPRRDMRDTRDTPAPVRRETPPDMRREERPQPSFQAPEREQRRDMRDLPRSERQQPAPAAAQVMPQREMQRLPEAMPAPPRRETPPEMRREERPRPSFQVQERREMPREMPREVPREMPRMERPVQQAAPVAPPPQREMPRPAPEVRMPAPQPAPPPPQAEPPRQQPAPQGGNEQHRHRDEERGPR</sequence>
<feature type="compositionally biased region" description="Basic and acidic residues" evidence="1">
    <location>
        <begin position="597"/>
        <end position="629"/>
    </location>
</feature>
<dbReference type="Pfam" id="PF20245">
    <property type="entry name" value="DUF6600"/>
    <property type="match status" value="1"/>
</dbReference>
<feature type="region of interest" description="Disordered" evidence="1">
    <location>
        <begin position="394"/>
        <end position="785"/>
    </location>
</feature>
<protein>
    <recommendedName>
        <fullName evidence="5">FecR protein domain-containing protein</fullName>
    </recommendedName>
</protein>
<gene>
    <name evidence="3" type="ORF">LZ012_01400</name>
</gene>
<name>A0ABS9JXL4_9RHOO</name>
<accession>A0ABS9JXL4</accession>
<feature type="compositionally biased region" description="Pro residues" evidence="1">
    <location>
        <begin position="749"/>
        <end position="765"/>
    </location>
</feature>
<evidence type="ECO:0000256" key="2">
    <source>
        <dbReference type="SAM" id="SignalP"/>
    </source>
</evidence>
<feature type="compositionally biased region" description="Basic and acidic residues" evidence="1">
    <location>
        <begin position="495"/>
        <end position="519"/>
    </location>
</feature>
<organism evidence="3 4">
    <name type="scientific">Dechloromonas hankyongensis</name>
    <dbReference type="NCBI Taxonomy" id="2908002"/>
    <lineage>
        <taxon>Bacteria</taxon>
        <taxon>Pseudomonadati</taxon>
        <taxon>Pseudomonadota</taxon>
        <taxon>Betaproteobacteria</taxon>
        <taxon>Rhodocyclales</taxon>
        <taxon>Azonexaceae</taxon>
        <taxon>Dechloromonas</taxon>
    </lineage>
</organism>
<feature type="compositionally biased region" description="Basic and acidic residues" evidence="1">
    <location>
        <begin position="679"/>
        <end position="722"/>
    </location>
</feature>
<comment type="caution">
    <text evidence="3">The sequence shown here is derived from an EMBL/GenBank/DDBJ whole genome shotgun (WGS) entry which is preliminary data.</text>
</comment>
<reference evidence="3" key="1">
    <citation type="submission" date="2022-01" db="EMBL/GenBank/DDBJ databases">
        <authorList>
            <person name="Jo J.-H."/>
            <person name="Im W.-T."/>
        </authorList>
    </citation>
    <scope>NUCLEOTIDE SEQUENCE</scope>
    <source>
        <strain evidence="3">XY25</strain>
    </source>
</reference>
<keyword evidence="4" id="KW-1185">Reference proteome</keyword>
<feature type="compositionally biased region" description="Basic and acidic residues" evidence="1">
    <location>
        <begin position="394"/>
        <end position="411"/>
    </location>
</feature>